<feature type="compositionally biased region" description="Basic and acidic residues" evidence="1">
    <location>
        <begin position="461"/>
        <end position="472"/>
    </location>
</feature>
<evidence type="ECO:0000256" key="1">
    <source>
        <dbReference type="SAM" id="MobiDB-lite"/>
    </source>
</evidence>
<dbReference type="GeneID" id="9688687"/>
<name>C1N600_MICPC</name>
<keyword evidence="3" id="KW-1185">Reference proteome</keyword>
<dbReference type="CDD" id="cd10527">
    <property type="entry name" value="SET_LSMT"/>
    <property type="match status" value="1"/>
</dbReference>
<dbReference type="EMBL" id="GG663748">
    <property type="protein sequence ID" value="EEH52587.1"/>
    <property type="molecule type" value="Genomic_DNA"/>
</dbReference>
<dbReference type="Gene3D" id="3.90.1410.10">
    <property type="entry name" value="set domain protein methyltransferase, domain 1"/>
    <property type="match status" value="1"/>
</dbReference>
<organism evidence="3">
    <name type="scientific">Micromonas pusilla (strain CCMP1545)</name>
    <name type="common">Picoplanktonic green alga</name>
    <dbReference type="NCBI Taxonomy" id="564608"/>
    <lineage>
        <taxon>Eukaryota</taxon>
        <taxon>Viridiplantae</taxon>
        <taxon>Chlorophyta</taxon>
        <taxon>Mamiellophyceae</taxon>
        <taxon>Mamiellales</taxon>
        <taxon>Mamiellaceae</taxon>
        <taxon>Micromonas</taxon>
    </lineage>
</organism>
<dbReference type="Proteomes" id="UP000001876">
    <property type="component" value="Unassembled WGS sequence"/>
</dbReference>
<evidence type="ECO:0000313" key="2">
    <source>
        <dbReference type="EMBL" id="EEH52587.1"/>
    </source>
</evidence>
<accession>C1N600</accession>
<dbReference type="eggNOG" id="KOG1337">
    <property type="taxonomic scope" value="Eukaryota"/>
</dbReference>
<dbReference type="PANTHER" id="PTHR13271">
    <property type="entry name" value="UNCHARACTERIZED PUTATIVE METHYLTRANSFERASE"/>
    <property type="match status" value="1"/>
</dbReference>
<dbReference type="KEGG" id="mpp:MICPUCDRAFT_48831"/>
<dbReference type="AlphaFoldDB" id="C1N600"/>
<dbReference type="InterPro" id="IPR046341">
    <property type="entry name" value="SET_dom_sf"/>
</dbReference>
<dbReference type="RefSeq" id="XP_003063451.1">
    <property type="nucleotide sequence ID" value="XM_003063405.1"/>
</dbReference>
<dbReference type="InterPro" id="IPR050600">
    <property type="entry name" value="SETD3_SETD6_MTase"/>
</dbReference>
<gene>
    <name evidence="2" type="ORF">MICPUCDRAFT_48831</name>
</gene>
<feature type="region of interest" description="Disordered" evidence="1">
    <location>
        <begin position="447"/>
        <end position="478"/>
    </location>
</feature>
<dbReference type="SUPFAM" id="SSF82199">
    <property type="entry name" value="SET domain"/>
    <property type="match status" value="1"/>
</dbReference>
<proteinExistence type="predicted"/>
<reference evidence="2 3" key="1">
    <citation type="journal article" date="2009" name="Science">
        <title>Green evolution and dynamic adaptations revealed by genomes of the marine picoeukaryotes Micromonas.</title>
        <authorList>
            <person name="Worden A.Z."/>
            <person name="Lee J.H."/>
            <person name="Mock T."/>
            <person name="Rouze P."/>
            <person name="Simmons M.P."/>
            <person name="Aerts A.L."/>
            <person name="Allen A.E."/>
            <person name="Cuvelier M.L."/>
            <person name="Derelle E."/>
            <person name="Everett M.V."/>
            <person name="Foulon E."/>
            <person name="Grimwood J."/>
            <person name="Gundlach H."/>
            <person name="Henrissat B."/>
            <person name="Napoli C."/>
            <person name="McDonald S.M."/>
            <person name="Parker M.S."/>
            <person name="Rombauts S."/>
            <person name="Salamov A."/>
            <person name="Von Dassow P."/>
            <person name="Badger J.H."/>
            <person name="Coutinho P.M."/>
            <person name="Demir E."/>
            <person name="Dubchak I."/>
            <person name="Gentemann C."/>
            <person name="Eikrem W."/>
            <person name="Gready J.E."/>
            <person name="John U."/>
            <person name="Lanier W."/>
            <person name="Lindquist E.A."/>
            <person name="Lucas S."/>
            <person name="Mayer K.F."/>
            <person name="Moreau H."/>
            <person name="Not F."/>
            <person name="Otillar R."/>
            <person name="Panaud O."/>
            <person name="Pangilinan J."/>
            <person name="Paulsen I."/>
            <person name="Piegu B."/>
            <person name="Poliakov A."/>
            <person name="Robbens S."/>
            <person name="Schmutz J."/>
            <person name="Toulza E."/>
            <person name="Wyss T."/>
            <person name="Zelensky A."/>
            <person name="Zhou K."/>
            <person name="Armbrust E.V."/>
            <person name="Bhattacharya D."/>
            <person name="Goodenough U.W."/>
            <person name="Van de Peer Y."/>
            <person name="Grigoriev I.V."/>
        </authorList>
    </citation>
    <scope>NUCLEOTIDE SEQUENCE [LARGE SCALE GENOMIC DNA]</scope>
    <source>
        <strain evidence="2 3">CCMP1545</strain>
    </source>
</reference>
<dbReference type="OrthoDB" id="341421at2759"/>
<dbReference type="GO" id="GO:0016279">
    <property type="term" value="F:protein-lysine N-methyltransferase activity"/>
    <property type="evidence" value="ECO:0007669"/>
    <property type="project" value="TreeGrafter"/>
</dbReference>
<evidence type="ECO:0000313" key="3">
    <source>
        <dbReference type="Proteomes" id="UP000001876"/>
    </source>
</evidence>
<protein>
    <submittedName>
        <fullName evidence="2">Predicted protein</fullName>
    </submittedName>
</protein>
<sequence length="478" mass="52040">MDADERLARGDALVKSLEKAGCAHAVCLKATRDAGVGVFAARDVEGGGVLVRCPVAHAWYARDGDEFDDAIDALRVDGEPLDARERLQLHLLNERARSDVDKAPASDENLVQISRARYVLSLPGAELVNALPIGWSDEDIERRLRGDLLSRTRATLARIHAVADAIARSRSKAFGDADDAFFVFSVDDLKWAHAVFWSRAMTLRFPRKGFTGGGDVDALVPLVDMCNHRAGSTATLEIVEDDAGDAFYELRAGVATKAGDEVFINYGAKGNEELLRCHGFVIPNNPCDVLAVDLRKLWLWKGDVHWRGDVAASEAEAEAALRERDLPTRAFLHRAVDGDAFALPDAMISAARSRYEMEDPRPGREKDAEKRLERRASAAIIRLVGEIFSLVGRGDETVDVEALCKKDCSGIEATGENADVACAIVRKSAVEISNAALRAALVWPSALEPGGDQAEDASENGPEKDKKRAREDDAWESD</sequence>